<dbReference type="Proteomes" id="UP000292052">
    <property type="component" value="Unassembled WGS sequence"/>
</dbReference>
<evidence type="ECO:0000256" key="1">
    <source>
        <dbReference type="ARBA" id="ARBA00014173"/>
    </source>
</evidence>
<accession>A0A482VUC6</accession>
<proteinExistence type="predicted"/>
<feature type="domain" description="ERp29 N-terminal" evidence="5">
    <location>
        <begin position="24"/>
        <end position="145"/>
    </location>
</feature>
<dbReference type="InterPro" id="IPR036249">
    <property type="entry name" value="Thioredoxin-like_sf"/>
</dbReference>
<keyword evidence="3" id="KW-0732">Signal</keyword>
<evidence type="ECO:0000313" key="7">
    <source>
        <dbReference type="Proteomes" id="UP000292052"/>
    </source>
</evidence>
<protein>
    <recommendedName>
        <fullName evidence="1">Endoplasmic reticulum resident protein 29</fullName>
    </recommendedName>
</protein>
<dbReference type="OrthoDB" id="417262at2759"/>
<feature type="signal peptide" evidence="3">
    <location>
        <begin position="1"/>
        <end position="23"/>
    </location>
</feature>
<gene>
    <name evidence="6" type="ORF">BDFB_010446</name>
</gene>
<dbReference type="AlphaFoldDB" id="A0A482VUC6"/>
<comment type="caution">
    <text evidence="6">The sequence shown here is derived from an EMBL/GenBank/DDBJ whole genome shotgun (WGS) entry which is preliminary data.</text>
</comment>
<dbReference type="GO" id="GO:0005788">
    <property type="term" value="C:endoplasmic reticulum lumen"/>
    <property type="evidence" value="ECO:0007669"/>
    <property type="project" value="InterPro"/>
</dbReference>
<evidence type="ECO:0000256" key="3">
    <source>
        <dbReference type="SAM" id="SignalP"/>
    </source>
</evidence>
<dbReference type="GO" id="GO:0009306">
    <property type="term" value="P:protein secretion"/>
    <property type="evidence" value="ECO:0007669"/>
    <property type="project" value="InterPro"/>
</dbReference>
<dbReference type="InterPro" id="IPR011679">
    <property type="entry name" value="ERp29_C"/>
</dbReference>
<evidence type="ECO:0000259" key="4">
    <source>
        <dbReference type="Pfam" id="PF07749"/>
    </source>
</evidence>
<dbReference type="Gene3D" id="1.20.1150.12">
    <property type="entry name" value="Endoplasmic reticulum resident protein 29, C-terminal domain"/>
    <property type="match status" value="1"/>
</dbReference>
<dbReference type="SUPFAM" id="SSF52833">
    <property type="entry name" value="Thioredoxin-like"/>
    <property type="match status" value="1"/>
</dbReference>
<evidence type="ECO:0000256" key="2">
    <source>
        <dbReference type="ARBA" id="ARBA00022824"/>
    </source>
</evidence>
<dbReference type="InterPro" id="IPR012883">
    <property type="entry name" value="ERp29_N"/>
</dbReference>
<reference evidence="6 7" key="1">
    <citation type="submission" date="2017-03" db="EMBL/GenBank/DDBJ databases">
        <title>Genome of the blue death feigning beetle - Asbolus verrucosus.</title>
        <authorList>
            <person name="Rider S.D."/>
        </authorList>
    </citation>
    <scope>NUCLEOTIDE SEQUENCE [LARGE SCALE GENOMIC DNA]</scope>
    <source>
        <strain evidence="6">Butters</strain>
        <tissue evidence="6">Head and leg muscle</tissue>
    </source>
</reference>
<dbReference type="EMBL" id="QDEB01062102">
    <property type="protein sequence ID" value="RZC36424.1"/>
    <property type="molecule type" value="Genomic_DNA"/>
</dbReference>
<dbReference type="Pfam" id="PF07749">
    <property type="entry name" value="ERp29"/>
    <property type="match status" value="1"/>
</dbReference>
<dbReference type="STRING" id="1661398.A0A482VUC6"/>
<dbReference type="CDD" id="cd00238">
    <property type="entry name" value="ERp29c"/>
    <property type="match status" value="1"/>
</dbReference>
<dbReference type="FunFam" id="1.20.1150.12:FF:000001">
    <property type="entry name" value="Endoplasmic reticulum resident protein 29"/>
    <property type="match status" value="1"/>
</dbReference>
<dbReference type="Pfam" id="PF07912">
    <property type="entry name" value="ERp29_N"/>
    <property type="match status" value="1"/>
</dbReference>
<sequence>MYCWSYFLGSILLVTRLTGSAEGCKGCVSLDEYNFDKIISRFEAVLVKFDVAYPYGDKHEVFTKLAEELVKNQDLILAEVGVKDYGDKENEQLALKFGITKDDLPAIRLFIKHKPEVEFPKTAEWVLDNLRNLIRDNTDIYIGLPGCLEKFDKLAVEFVNSGNKQKELEQAERAVNDVTVEEKNAANVYVKFMKKILENGISFVKQEYARLSKILKEGKVNEKKKLELSHRLNILRSFSLPRDEL</sequence>
<dbReference type="Gene3D" id="3.40.30.10">
    <property type="entry name" value="Glutaredoxin"/>
    <property type="match status" value="1"/>
</dbReference>
<dbReference type="PANTHER" id="PTHR12211">
    <property type="entry name" value="ENDOPLASMIC RETICULUM PROTEIN ERP29"/>
    <property type="match status" value="1"/>
</dbReference>
<dbReference type="PANTHER" id="PTHR12211:SF0">
    <property type="entry name" value="ENDOPLASMIC RETICULUM RESIDENT PROTEIN 29"/>
    <property type="match status" value="1"/>
</dbReference>
<evidence type="ECO:0000259" key="5">
    <source>
        <dbReference type="Pfam" id="PF07912"/>
    </source>
</evidence>
<organism evidence="6 7">
    <name type="scientific">Asbolus verrucosus</name>
    <name type="common">Desert ironclad beetle</name>
    <dbReference type="NCBI Taxonomy" id="1661398"/>
    <lineage>
        <taxon>Eukaryota</taxon>
        <taxon>Metazoa</taxon>
        <taxon>Ecdysozoa</taxon>
        <taxon>Arthropoda</taxon>
        <taxon>Hexapoda</taxon>
        <taxon>Insecta</taxon>
        <taxon>Pterygota</taxon>
        <taxon>Neoptera</taxon>
        <taxon>Endopterygota</taxon>
        <taxon>Coleoptera</taxon>
        <taxon>Polyphaga</taxon>
        <taxon>Cucujiformia</taxon>
        <taxon>Tenebrionidae</taxon>
        <taxon>Pimeliinae</taxon>
        <taxon>Asbolus</taxon>
    </lineage>
</organism>
<keyword evidence="2" id="KW-0256">Endoplasmic reticulum</keyword>
<evidence type="ECO:0000313" key="6">
    <source>
        <dbReference type="EMBL" id="RZC36424.1"/>
    </source>
</evidence>
<dbReference type="SUPFAM" id="SSF47933">
    <property type="entry name" value="ERP29 C domain-like"/>
    <property type="match status" value="1"/>
</dbReference>
<dbReference type="FunFam" id="3.40.30.10:FF:000133">
    <property type="entry name" value="Endoplasmic reticulum resident protein 29"/>
    <property type="match status" value="1"/>
</dbReference>
<name>A0A482VUC6_ASBVE</name>
<dbReference type="InterPro" id="IPR016855">
    <property type="entry name" value="ERp29"/>
</dbReference>
<keyword evidence="7" id="KW-1185">Reference proteome</keyword>
<feature type="domain" description="Endoplasmic reticulum resident protein 29 C-terminal" evidence="4">
    <location>
        <begin position="146"/>
        <end position="238"/>
    </location>
</feature>
<feature type="chain" id="PRO_5019820389" description="Endoplasmic reticulum resident protein 29" evidence="3">
    <location>
        <begin position="24"/>
        <end position="245"/>
    </location>
</feature>
<dbReference type="InterPro" id="IPR036356">
    <property type="entry name" value="ERp29_C_sf"/>
</dbReference>